<evidence type="ECO:0000313" key="1">
    <source>
        <dbReference type="EMBL" id="KAJ4958312.1"/>
    </source>
</evidence>
<keyword evidence="2" id="KW-1185">Reference proteome</keyword>
<accession>A0A9Q0H1V6</accession>
<protein>
    <submittedName>
        <fullName evidence="1">Uncharacterized protein</fullName>
    </submittedName>
</protein>
<evidence type="ECO:0000313" key="2">
    <source>
        <dbReference type="Proteomes" id="UP001141806"/>
    </source>
</evidence>
<gene>
    <name evidence="1" type="ORF">NE237_025423</name>
</gene>
<dbReference type="Proteomes" id="UP001141806">
    <property type="component" value="Unassembled WGS sequence"/>
</dbReference>
<proteinExistence type="predicted"/>
<sequence length="116" mass="13261">MVVMEVVVISMKLSPIASTAAAAATAAQNPKSCRPPAMGPVATLLFHSARPERDLLNLPSLPILHYYVELRLEVVELPILHKREEELYFYDAFTSPWEKEKDYKMVYQLEKKDEIK</sequence>
<name>A0A9Q0H1V6_9MAGN</name>
<organism evidence="1 2">
    <name type="scientific">Protea cynaroides</name>
    <dbReference type="NCBI Taxonomy" id="273540"/>
    <lineage>
        <taxon>Eukaryota</taxon>
        <taxon>Viridiplantae</taxon>
        <taxon>Streptophyta</taxon>
        <taxon>Embryophyta</taxon>
        <taxon>Tracheophyta</taxon>
        <taxon>Spermatophyta</taxon>
        <taxon>Magnoliopsida</taxon>
        <taxon>Proteales</taxon>
        <taxon>Proteaceae</taxon>
        <taxon>Protea</taxon>
    </lineage>
</organism>
<dbReference type="AlphaFoldDB" id="A0A9Q0H1V6"/>
<dbReference type="EMBL" id="JAMYWD010000010">
    <property type="protein sequence ID" value="KAJ4958312.1"/>
    <property type="molecule type" value="Genomic_DNA"/>
</dbReference>
<comment type="caution">
    <text evidence="1">The sequence shown here is derived from an EMBL/GenBank/DDBJ whole genome shotgun (WGS) entry which is preliminary data.</text>
</comment>
<reference evidence="1" key="1">
    <citation type="journal article" date="2023" name="Plant J.">
        <title>The genome of the king protea, Protea cynaroides.</title>
        <authorList>
            <person name="Chang J."/>
            <person name="Duong T.A."/>
            <person name="Schoeman C."/>
            <person name="Ma X."/>
            <person name="Roodt D."/>
            <person name="Barker N."/>
            <person name="Li Z."/>
            <person name="Van de Peer Y."/>
            <person name="Mizrachi E."/>
        </authorList>
    </citation>
    <scope>NUCLEOTIDE SEQUENCE</scope>
    <source>
        <tissue evidence="1">Young leaves</tissue>
    </source>
</reference>
<dbReference type="OrthoDB" id="9995526at2759"/>